<feature type="non-terminal residue" evidence="9">
    <location>
        <position position="1"/>
    </location>
</feature>
<keyword evidence="4 8" id="KW-0812">Transmembrane</keyword>
<evidence type="ECO:0000256" key="4">
    <source>
        <dbReference type="ARBA" id="ARBA00022692"/>
    </source>
</evidence>
<feature type="transmembrane region" description="Helical" evidence="8">
    <location>
        <begin position="156"/>
        <end position="175"/>
    </location>
</feature>
<evidence type="ECO:0000313" key="9">
    <source>
        <dbReference type="EMBL" id="CAE8654256.1"/>
    </source>
</evidence>
<accession>A0A813IPH5</accession>
<dbReference type="GO" id="GO:0016020">
    <property type="term" value="C:membrane"/>
    <property type="evidence" value="ECO:0007669"/>
    <property type="project" value="UniProtKB-SubCell"/>
</dbReference>
<feature type="transmembrane region" description="Helical" evidence="8">
    <location>
        <begin position="220"/>
        <end position="244"/>
    </location>
</feature>
<gene>
    <name evidence="9" type="ORF">PGLA2088_LOCUS10924</name>
</gene>
<feature type="transmembrane region" description="Helical" evidence="8">
    <location>
        <begin position="324"/>
        <end position="347"/>
    </location>
</feature>
<protein>
    <recommendedName>
        <fullName evidence="11">EamA domain-containing protein</fullName>
    </recommendedName>
</protein>
<feature type="transmembrane region" description="Helical" evidence="8">
    <location>
        <begin position="71"/>
        <end position="92"/>
    </location>
</feature>
<comment type="caution">
    <text evidence="9">The sequence shown here is derived from an EMBL/GenBank/DDBJ whole genome shotgun (WGS) entry which is preliminary data.</text>
</comment>
<keyword evidence="5 8" id="KW-1133">Transmembrane helix</keyword>
<dbReference type="PANTHER" id="PTHR31326:SF1">
    <property type="entry name" value="PROTEIN CLT2, CHLOROPLASTIC"/>
    <property type="match status" value="1"/>
</dbReference>
<feature type="transmembrane region" description="Helical" evidence="8">
    <location>
        <begin position="187"/>
        <end position="208"/>
    </location>
</feature>
<evidence type="ECO:0000256" key="6">
    <source>
        <dbReference type="ARBA" id="ARBA00023136"/>
    </source>
</evidence>
<feature type="transmembrane region" description="Helical" evidence="8">
    <location>
        <begin position="295"/>
        <end position="317"/>
    </location>
</feature>
<keyword evidence="6 8" id="KW-0472">Membrane</keyword>
<evidence type="ECO:0000256" key="7">
    <source>
        <dbReference type="SAM" id="MobiDB-lite"/>
    </source>
</evidence>
<proteinExistence type="inferred from homology"/>
<feature type="non-terminal residue" evidence="9">
    <location>
        <position position="423"/>
    </location>
</feature>
<dbReference type="PANTHER" id="PTHR31326">
    <property type="entry name" value="PROTEIN CLT2, CHLOROPLASTIC"/>
    <property type="match status" value="1"/>
</dbReference>
<feature type="compositionally biased region" description="Low complexity" evidence="7">
    <location>
        <begin position="405"/>
        <end position="423"/>
    </location>
</feature>
<comment type="subcellular location">
    <subcellularLocation>
        <location evidence="1">Membrane</location>
        <topology evidence="1">Multi-pass membrane protein</topology>
    </subcellularLocation>
</comment>
<feature type="transmembrane region" description="Helical" evidence="8">
    <location>
        <begin position="129"/>
        <end position="149"/>
    </location>
</feature>
<evidence type="ECO:0000256" key="1">
    <source>
        <dbReference type="ARBA" id="ARBA00004141"/>
    </source>
</evidence>
<evidence type="ECO:0000313" key="10">
    <source>
        <dbReference type="Proteomes" id="UP000626109"/>
    </source>
</evidence>
<evidence type="ECO:0000256" key="3">
    <source>
        <dbReference type="ARBA" id="ARBA00022448"/>
    </source>
</evidence>
<keyword evidence="3" id="KW-0813">Transport</keyword>
<comment type="similarity">
    <text evidence="2">Belongs to the CRT-like transporter family.</text>
</comment>
<dbReference type="EMBL" id="CAJNNW010012430">
    <property type="protein sequence ID" value="CAE8654256.1"/>
    <property type="molecule type" value="Genomic_DNA"/>
</dbReference>
<feature type="transmembrane region" description="Helical" evidence="8">
    <location>
        <begin position="41"/>
        <end position="59"/>
    </location>
</feature>
<feature type="region of interest" description="Disordered" evidence="7">
    <location>
        <begin position="388"/>
        <end position="423"/>
    </location>
</feature>
<sequence>AAGLDAPLIRRSATSPEEQPTVDVLKKRDAAADWWQRKWKLVMYMLLMLLSSVGNTVYFKKMTTAMPNYGWYLTQLSTIMYVPFFAACAGTGIVEVDKQLLKKFAWMGFFDGLSGTFMVLGGVHTSGTMQVLLSQAVIPITMVLSSLLLRKRYHMLQQLGAATIVMGIVIAKVHSSGGAGGDSDEDNIPIFNALFCVALLPSALSSVYKEIAFRGFDGDLDANVLQFWVAVVQVAVNFSAMPIYSLQMLGPQRVPMSDMGSITVGGSRCLFMAQDQVVNDCGLPDQKPCDHCGSAYLPVFLYLFFNLALNISAILVIKNGSATLTFLVSTLRMPLAALAFSSTLIMGSDSVSITFGDFLSLAIILAGLCTYRFGAKMLKRQLRSEAESAADGDLNMIPSPSPRNSWASPSASPTGSPSEARQG</sequence>
<dbReference type="Pfam" id="PF08627">
    <property type="entry name" value="CRT-like"/>
    <property type="match status" value="1"/>
</dbReference>
<evidence type="ECO:0000256" key="2">
    <source>
        <dbReference type="ARBA" id="ARBA00006690"/>
    </source>
</evidence>
<evidence type="ECO:0008006" key="11">
    <source>
        <dbReference type="Google" id="ProtNLM"/>
    </source>
</evidence>
<reference evidence="9" key="1">
    <citation type="submission" date="2021-02" db="EMBL/GenBank/DDBJ databases">
        <authorList>
            <person name="Dougan E. K."/>
            <person name="Rhodes N."/>
            <person name="Thang M."/>
            <person name="Chan C."/>
        </authorList>
    </citation>
    <scope>NUCLEOTIDE SEQUENCE</scope>
</reference>
<dbReference type="AlphaFoldDB" id="A0A813IPH5"/>
<name>A0A813IPH5_POLGL</name>
<evidence type="ECO:0000256" key="8">
    <source>
        <dbReference type="SAM" id="Phobius"/>
    </source>
</evidence>
<organism evidence="9 10">
    <name type="scientific">Polarella glacialis</name>
    <name type="common">Dinoflagellate</name>
    <dbReference type="NCBI Taxonomy" id="89957"/>
    <lineage>
        <taxon>Eukaryota</taxon>
        <taxon>Sar</taxon>
        <taxon>Alveolata</taxon>
        <taxon>Dinophyceae</taxon>
        <taxon>Suessiales</taxon>
        <taxon>Suessiaceae</taxon>
        <taxon>Polarella</taxon>
    </lineage>
</organism>
<evidence type="ECO:0000256" key="5">
    <source>
        <dbReference type="ARBA" id="ARBA00022989"/>
    </source>
</evidence>
<dbReference type="InterPro" id="IPR013936">
    <property type="entry name" value="CRT-like"/>
</dbReference>
<dbReference type="Proteomes" id="UP000626109">
    <property type="component" value="Unassembled WGS sequence"/>
</dbReference>
<feature type="transmembrane region" description="Helical" evidence="8">
    <location>
        <begin position="353"/>
        <end position="374"/>
    </location>
</feature>